<accession>A0A9X3I9R4</accession>
<organism evidence="1 2">
    <name type="scientific">Pedobacter agri</name>
    <dbReference type="NCBI Taxonomy" id="454586"/>
    <lineage>
        <taxon>Bacteria</taxon>
        <taxon>Pseudomonadati</taxon>
        <taxon>Bacteroidota</taxon>
        <taxon>Sphingobacteriia</taxon>
        <taxon>Sphingobacteriales</taxon>
        <taxon>Sphingobacteriaceae</taxon>
        <taxon>Pedobacter</taxon>
    </lineage>
</organism>
<evidence type="ECO:0000313" key="1">
    <source>
        <dbReference type="EMBL" id="MCX3264823.1"/>
    </source>
</evidence>
<sequence>MYLTGAAGSVLVIPGIPENVKTIAGYALTVGAVLAAVSKLPVKDPDYSTLDQKKDENFN</sequence>
<reference evidence="1" key="1">
    <citation type="submission" date="2022-11" db="EMBL/GenBank/DDBJ databases">
        <authorList>
            <person name="Graham C."/>
            <person name="Newman J.D."/>
        </authorList>
    </citation>
    <scope>NUCLEOTIDE SEQUENCE</scope>
    <source>
        <strain evidence="1">DSM 19486</strain>
    </source>
</reference>
<comment type="caution">
    <text evidence="1">The sequence shown here is derived from an EMBL/GenBank/DDBJ whole genome shotgun (WGS) entry which is preliminary data.</text>
</comment>
<protein>
    <submittedName>
        <fullName evidence="1">Uncharacterized protein</fullName>
    </submittedName>
</protein>
<keyword evidence="2" id="KW-1185">Reference proteome</keyword>
<dbReference type="RefSeq" id="WP_029204133.1">
    <property type="nucleotide sequence ID" value="NZ_JAPJUH010000002.1"/>
</dbReference>
<evidence type="ECO:0000313" key="2">
    <source>
        <dbReference type="Proteomes" id="UP001142592"/>
    </source>
</evidence>
<dbReference type="EMBL" id="JAPJUH010000002">
    <property type="protein sequence ID" value="MCX3264823.1"/>
    <property type="molecule type" value="Genomic_DNA"/>
</dbReference>
<dbReference type="Proteomes" id="UP001142592">
    <property type="component" value="Unassembled WGS sequence"/>
</dbReference>
<name>A0A9X3I9R4_9SPHI</name>
<dbReference type="AlphaFoldDB" id="A0A9X3I9R4"/>
<proteinExistence type="predicted"/>
<gene>
    <name evidence="1" type="ORF">OQZ29_08715</name>
</gene>